<keyword evidence="6" id="KW-1185">Reference proteome</keyword>
<dbReference type="GO" id="GO:0003690">
    <property type="term" value="F:double-stranded DNA binding"/>
    <property type="evidence" value="ECO:0007669"/>
    <property type="project" value="UniProtKB-UniRule"/>
</dbReference>
<dbReference type="SUPFAM" id="SSF100939">
    <property type="entry name" value="SPOC domain-like"/>
    <property type="match status" value="1"/>
</dbReference>
<keyword evidence="1 3" id="KW-0238">DNA-binding</keyword>
<name>A0A660LAV9_9ACTN</name>
<dbReference type="InterPro" id="IPR006164">
    <property type="entry name" value="DNA_bd_Ku70/Ku80"/>
</dbReference>
<dbReference type="EMBL" id="RBIL01000001">
    <property type="protein sequence ID" value="RKQ91536.1"/>
    <property type="molecule type" value="Genomic_DNA"/>
</dbReference>
<dbReference type="Gene3D" id="2.40.290.10">
    <property type="match status" value="1"/>
</dbReference>
<gene>
    <name evidence="3" type="primary">ku</name>
    <name evidence="5" type="ORF">C8N24_1358</name>
</gene>
<comment type="caution">
    <text evidence="5">The sequence shown here is derived from an EMBL/GenBank/DDBJ whole genome shotgun (WGS) entry which is preliminary data.</text>
</comment>
<evidence type="ECO:0000313" key="6">
    <source>
        <dbReference type="Proteomes" id="UP000278962"/>
    </source>
</evidence>
<comment type="similarity">
    <text evidence="3">Belongs to the prokaryotic Ku family.</text>
</comment>
<evidence type="ECO:0000313" key="5">
    <source>
        <dbReference type="EMBL" id="RKQ91536.1"/>
    </source>
</evidence>
<dbReference type="Pfam" id="PF02735">
    <property type="entry name" value="Ku"/>
    <property type="match status" value="1"/>
</dbReference>
<proteinExistence type="inferred from homology"/>
<keyword evidence="2 3" id="KW-0233">DNA recombination</keyword>
<dbReference type="PANTHER" id="PTHR41251:SF1">
    <property type="entry name" value="NON-HOMOLOGOUS END JOINING PROTEIN KU"/>
    <property type="match status" value="1"/>
</dbReference>
<keyword evidence="3" id="KW-0227">DNA damage</keyword>
<dbReference type="InterPro" id="IPR016194">
    <property type="entry name" value="SPOC-like_C_dom_sf"/>
</dbReference>
<keyword evidence="3" id="KW-0234">DNA repair</keyword>
<evidence type="ECO:0000256" key="3">
    <source>
        <dbReference type="HAMAP-Rule" id="MF_01875"/>
    </source>
</evidence>
<evidence type="ECO:0000256" key="1">
    <source>
        <dbReference type="ARBA" id="ARBA00023125"/>
    </source>
</evidence>
<dbReference type="PIRSF" id="PIRSF006493">
    <property type="entry name" value="Prok_Ku"/>
    <property type="match status" value="1"/>
</dbReference>
<sequence length="254" mass="28630">MARALWTGSLSFGLVNVPVQLVSAVRDLDLHFRQIHQSDDTPIETRRVCSKDGEEVDYEDIGSEYEDVILTDEELSAADPARTRTIDIESFVKLDEIDPIYYDHPYYLVPAGETDGTIRAYRLLAGVMEQSERVALGRFVLRTKEYLVAIRVRDKALTLSTMRFADEVRDPKGIPGAGGRTKPNEVKEAVKLIEALSADWDPTAFEDEYRKRLQAIVRKKRKGGEIKLPEADPERTQAVPDLMKALEESLALHG</sequence>
<protein>
    <recommendedName>
        <fullName evidence="3">Non-homologous end joining protein Ku</fullName>
    </recommendedName>
</protein>
<dbReference type="GO" id="GO:0006303">
    <property type="term" value="P:double-strand break repair via nonhomologous end joining"/>
    <property type="evidence" value="ECO:0007669"/>
    <property type="project" value="UniProtKB-UniRule"/>
</dbReference>
<reference evidence="5 6" key="1">
    <citation type="submission" date="2018-10" db="EMBL/GenBank/DDBJ databases">
        <title>Genomic Encyclopedia of Archaeal and Bacterial Type Strains, Phase II (KMG-II): from individual species to whole genera.</title>
        <authorList>
            <person name="Goeker M."/>
        </authorList>
    </citation>
    <scope>NUCLEOTIDE SEQUENCE [LARGE SCALE GENOMIC DNA]</scope>
    <source>
        <strain evidence="5 6">DSM 14954</strain>
    </source>
</reference>
<dbReference type="OrthoDB" id="9795084at2"/>
<dbReference type="HAMAP" id="MF_01875">
    <property type="entry name" value="Prokaryotic_Ku"/>
    <property type="match status" value="1"/>
</dbReference>
<organism evidence="5 6">
    <name type="scientific">Solirubrobacter pauli</name>
    <dbReference type="NCBI Taxonomy" id="166793"/>
    <lineage>
        <taxon>Bacteria</taxon>
        <taxon>Bacillati</taxon>
        <taxon>Actinomycetota</taxon>
        <taxon>Thermoleophilia</taxon>
        <taxon>Solirubrobacterales</taxon>
        <taxon>Solirubrobacteraceae</taxon>
        <taxon>Solirubrobacter</taxon>
    </lineage>
</organism>
<dbReference type="GO" id="GO:0006310">
    <property type="term" value="P:DNA recombination"/>
    <property type="evidence" value="ECO:0007669"/>
    <property type="project" value="UniProtKB-KW"/>
</dbReference>
<feature type="domain" description="Ku" evidence="4">
    <location>
        <begin position="53"/>
        <end position="179"/>
    </location>
</feature>
<dbReference type="Proteomes" id="UP000278962">
    <property type="component" value="Unassembled WGS sequence"/>
</dbReference>
<dbReference type="AlphaFoldDB" id="A0A660LAV9"/>
<accession>A0A660LAV9</accession>
<dbReference type="NCBIfam" id="TIGR02772">
    <property type="entry name" value="Ku_bact"/>
    <property type="match status" value="1"/>
</dbReference>
<dbReference type="InterPro" id="IPR009187">
    <property type="entry name" value="Prok_Ku"/>
</dbReference>
<evidence type="ECO:0000259" key="4">
    <source>
        <dbReference type="SMART" id="SM00559"/>
    </source>
</evidence>
<evidence type="ECO:0000256" key="2">
    <source>
        <dbReference type="ARBA" id="ARBA00023172"/>
    </source>
</evidence>
<dbReference type="RefSeq" id="WP_121249229.1">
    <property type="nucleotide sequence ID" value="NZ_RBIL01000001.1"/>
</dbReference>
<comment type="function">
    <text evidence="3">With LigD forms a non-homologous end joining (NHEJ) DNA repair enzyme, which repairs dsDNA breaks with reduced fidelity. Binds linear dsDNA with 5'- and 3'- overhangs but not closed circular dsDNA nor ssDNA. Recruits and stimulates the ligase activity of LigD.</text>
</comment>
<dbReference type="PANTHER" id="PTHR41251">
    <property type="entry name" value="NON-HOMOLOGOUS END JOINING PROTEIN KU"/>
    <property type="match status" value="1"/>
</dbReference>
<dbReference type="CDD" id="cd00789">
    <property type="entry name" value="KU_like"/>
    <property type="match status" value="1"/>
</dbReference>
<comment type="subunit">
    <text evidence="3">Homodimer. Interacts with LigD.</text>
</comment>
<dbReference type="SMART" id="SM00559">
    <property type="entry name" value="Ku78"/>
    <property type="match status" value="1"/>
</dbReference>